<evidence type="ECO:0000313" key="3">
    <source>
        <dbReference type="EMBL" id="EMR08505.1"/>
    </source>
</evidence>
<gene>
    <name evidence="3" type="ORF">PNEG_03330</name>
</gene>
<protein>
    <submittedName>
        <fullName evidence="3">Uncharacterized protein</fullName>
    </submittedName>
</protein>
<evidence type="ECO:0000256" key="2">
    <source>
        <dbReference type="SAM" id="SignalP"/>
    </source>
</evidence>
<name>M7P3R8_PNEMU</name>
<dbReference type="RefSeq" id="XP_007875407.1">
    <property type="nucleotide sequence ID" value="XM_007877216.1"/>
</dbReference>
<dbReference type="OrthoDB" id="10606272at2759"/>
<reference evidence="4" key="1">
    <citation type="journal article" date="2016" name="Nat. Commun.">
        <title>Genome analysis of three Pneumocystis species reveals adaptation mechanisms to life exclusively in mammalian hosts.</title>
        <authorList>
            <person name="Ma L."/>
            <person name="Chen Z."/>
            <person name="Huang D.W."/>
            <person name="Kutty G."/>
            <person name="Ishihara M."/>
            <person name="Wang H."/>
            <person name="Abouelleil A."/>
            <person name="Bishop L."/>
            <person name="Davey E."/>
            <person name="Deng R."/>
            <person name="Deng X."/>
            <person name="Fan L."/>
            <person name="Fantoni G."/>
            <person name="Fitzgerald M."/>
            <person name="Gogineni E."/>
            <person name="Goldberg J.M."/>
            <person name="Handley G."/>
            <person name="Hu X."/>
            <person name="Huber C."/>
            <person name="Jiao X."/>
            <person name="Jones K."/>
            <person name="Levin J.Z."/>
            <person name="Liu Y."/>
            <person name="Macdonald P."/>
            <person name="Melnikov A."/>
            <person name="Raley C."/>
            <person name="Sassi M."/>
            <person name="Sherman B.T."/>
            <person name="Song X."/>
            <person name="Sykes S."/>
            <person name="Tran B."/>
            <person name="Walsh L."/>
            <person name="Xia Y."/>
            <person name="Yang J."/>
            <person name="Young S."/>
            <person name="Zeng Q."/>
            <person name="Zheng X."/>
            <person name="Stephens R."/>
            <person name="Nusbaum C."/>
            <person name="Birren B.W."/>
            <person name="Azadi P."/>
            <person name="Lempicki R.A."/>
            <person name="Cuomo C.A."/>
            <person name="Kovacs J.A."/>
        </authorList>
    </citation>
    <scope>NUCLEOTIDE SEQUENCE [LARGE SCALE GENOMIC DNA]</scope>
    <source>
        <strain evidence="4">B123</strain>
    </source>
</reference>
<evidence type="ECO:0000256" key="1">
    <source>
        <dbReference type="SAM" id="MobiDB-lite"/>
    </source>
</evidence>
<organism evidence="3 4">
    <name type="scientific">Pneumocystis murina (strain B123)</name>
    <name type="common">Mouse pneumocystis pneumonia agent</name>
    <name type="synonym">Pneumocystis carinii f. sp. muris</name>
    <dbReference type="NCBI Taxonomy" id="1069680"/>
    <lineage>
        <taxon>Eukaryota</taxon>
        <taxon>Fungi</taxon>
        <taxon>Dikarya</taxon>
        <taxon>Ascomycota</taxon>
        <taxon>Taphrinomycotina</taxon>
        <taxon>Pneumocystomycetes</taxon>
        <taxon>Pneumocystaceae</taxon>
        <taxon>Pneumocystis</taxon>
    </lineage>
</organism>
<feature type="chain" id="PRO_5004082615" evidence="2">
    <location>
        <begin position="19"/>
        <end position="353"/>
    </location>
</feature>
<feature type="region of interest" description="Disordered" evidence="1">
    <location>
        <begin position="273"/>
        <end position="327"/>
    </location>
</feature>
<dbReference type="HOGENOM" id="CLU_785553_0_0_1"/>
<keyword evidence="4" id="KW-1185">Reference proteome</keyword>
<dbReference type="EMBL" id="AFWA02000010">
    <property type="protein sequence ID" value="EMR08505.1"/>
    <property type="molecule type" value="Genomic_DNA"/>
</dbReference>
<proteinExistence type="predicted"/>
<dbReference type="VEuPathDB" id="FungiDB:PNEG_03330"/>
<keyword evidence="2" id="KW-0732">Signal</keyword>
<evidence type="ECO:0000313" key="4">
    <source>
        <dbReference type="Proteomes" id="UP000011958"/>
    </source>
</evidence>
<accession>M7P3R8</accession>
<comment type="caution">
    <text evidence="3">The sequence shown here is derived from an EMBL/GenBank/DDBJ whole genome shotgun (WGS) entry which is preliminary data.</text>
</comment>
<feature type="compositionally biased region" description="Basic and acidic residues" evidence="1">
    <location>
        <begin position="296"/>
        <end position="319"/>
    </location>
</feature>
<dbReference type="GeneID" id="19897017"/>
<sequence length="353" mass="38193">MKIPILVVFFGIIHVLSGKVQISEFAEDVSDSFLSDADELNSNIASPYDSARLRGIPVGDIEDFSEYFGEDVSGKQYLRGSYLTRKSPVQDRVTFRPSSSSSGVENVHTRIVDETLYETKTVYFTHTEAAVVTKCCKQKPHYTKCSSTDLETTPASSPAVPDTSSVCEVQTVTSECNVPTVTSECNVPATTNECGVSEAGCCHSKPGCKYSATIIVTANCNYPSVTLSDKCGYSVVTSVGSDGPSVVKHRALVRSLIGDASYLTEQKSESTLTASSLLSGKDDKDHASETLSNLDTRADTHKDDNGHDDKTHEHNKNDTVKGSNKNHGTRMEKLKEIELACIIVGVILGIWIV</sequence>
<dbReference type="AlphaFoldDB" id="M7P3R8"/>
<feature type="signal peptide" evidence="2">
    <location>
        <begin position="1"/>
        <end position="18"/>
    </location>
</feature>
<dbReference type="Proteomes" id="UP000011958">
    <property type="component" value="Unassembled WGS sequence"/>
</dbReference>